<dbReference type="Gene3D" id="3.10.105.10">
    <property type="entry name" value="Dipeptide-binding Protein, Domain 3"/>
    <property type="match status" value="1"/>
</dbReference>
<dbReference type="InterPro" id="IPR030678">
    <property type="entry name" value="Peptide/Ni-bd"/>
</dbReference>
<dbReference type="PANTHER" id="PTHR30290">
    <property type="entry name" value="PERIPLASMIC BINDING COMPONENT OF ABC TRANSPORTER"/>
    <property type="match status" value="1"/>
</dbReference>
<evidence type="ECO:0000259" key="4">
    <source>
        <dbReference type="Pfam" id="PF00496"/>
    </source>
</evidence>
<dbReference type="PROSITE" id="PS51257">
    <property type="entry name" value="PROKAR_LIPOPROTEIN"/>
    <property type="match status" value="1"/>
</dbReference>
<dbReference type="GO" id="GO:0043190">
    <property type="term" value="C:ATP-binding cassette (ABC) transporter complex"/>
    <property type="evidence" value="ECO:0007669"/>
    <property type="project" value="InterPro"/>
</dbReference>
<keyword evidence="2" id="KW-0813">Transport</keyword>
<dbReference type="GO" id="GO:1904680">
    <property type="term" value="F:peptide transmembrane transporter activity"/>
    <property type="evidence" value="ECO:0007669"/>
    <property type="project" value="TreeGrafter"/>
</dbReference>
<proteinExistence type="inferred from homology"/>
<sequence length="506" mass="58743">MKKSIIIFLIVITSCKINGSKPTSGGELKVAWLSGLVGIDPTKDWGCAGAQRLIRLIYSPLYSQENPELGVAHRVTHSDDYTEWEFLLKKDCYFHPDPCFKEGIRVVNGYDVKYTFEKIKNSWPELEPVDNIKEITVPDSFRVRFLLKSPDKDFPNSLNQEMLYIVPFEAVEKYGENFSFRPVGSGPFALESWNEKELVLIKNKRFWARDRWRQKLPYLDKIIIIFFPDINQAIKSLFEGVVDLSPITIDFAEQLFKRDGENVQVKEEFAQRIQVIRSPFPSLTILLFNSKDNPIFKNPMLRRALNYAINREEIKNLLVMPGIKIADGPTLNTLSPLRYEYSPLKAMELIKKTGFGSKMKGLKFQYYPTPFSRTLSQLLQRQLKKVGIETELVCASRVAVLRGNPEWDLGTVSILFHDSTPEVQFAIYSSFEAPWVDFKSEEFDSLWELYKTTHNDSLLLAMDSLVLKDPPFIFLYWSYPLYLADRKFKNIDPLFLLSPYVYRYNE</sequence>
<dbReference type="AlphaFoldDB" id="A0A7V3RG62"/>
<evidence type="ECO:0000256" key="3">
    <source>
        <dbReference type="ARBA" id="ARBA00022729"/>
    </source>
</evidence>
<dbReference type="Pfam" id="PF00496">
    <property type="entry name" value="SBP_bac_5"/>
    <property type="match status" value="1"/>
</dbReference>
<name>A0A7V3RG62_UNCW3</name>
<dbReference type="EMBL" id="DTOZ01000022">
    <property type="protein sequence ID" value="HGE77481.1"/>
    <property type="molecule type" value="Genomic_DNA"/>
</dbReference>
<evidence type="ECO:0000256" key="1">
    <source>
        <dbReference type="ARBA" id="ARBA00005695"/>
    </source>
</evidence>
<reference evidence="5" key="1">
    <citation type="journal article" date="2020" name="mSystems">
        <title>Genome- and Community-Level Interaction Insights into Carbon Utilization and Element Cycling Functions of Hydrothermarchaeota in Hydrothermal Sediment.</title>
        <authorList>
            <person name="Zhou Z."/>
            <person name="Liu Y."/>
            <person name="Xu W."/>
            <person name="Pan J."/>
            <person name="Luo Z.H."/>
            <person name="Li M."/>
        </authorList>
    </citation>
    <scope>NUCLEOTIDE SEQUENCE [LARGE SCALE GENOMIC DNA]</scope>
    <source>
        <strain evidence="5">SpSt-961</strain>
    </source>
</reference>
<dbReference type="Gene3D" id="3.40.190.10">
    <property type="entry name" value="Periplasmic binding protein-like II"/>
    <property type="match status" value="1"/>
</dbReference>
<evidence type="ECO:0000256" key="2">
    <source>
        <dbReference type="ARBA" id="ARBA00022448"/>
    </source>
</evidence>
<dbReference type="GO" id="GO:0042597">
    <property type="term" value="C:periplasmic space"/>
    <property type="evidence" value="ECO:0007669"/>
    <property type="project" value="UniProtKB-ARBA"/>
</dbReference>
<dbReference type="PIRSF" id="PIRSF002741">
    <property type="entry name" value="MppA"/>
    <property type="match status" value="1"/>
</dbReference>
<dbReference type="PANTHER" id="PTHR30290:SF9">
    <property type="entry name" value="OLIGOPEPTIDE-BINDING PROTEIN APPA"/>
    <property type="match status" value="1"/>
</dbReference>
<accession>A0A7V3RG62</accession>
<dbReference type="InterPro" id="IPR039424">
    <property type="entry name" value="SBP_5"/>
</dbReference>
<dbReference type="SUPFAM" id="SSF53850">
    <property type="entry name" value="Periplasmic binding protein-like II"/>
    <property type="match status" value="1"/>
</dbReference>
<dbReference type="CDD" id="cd00995">
    <property type="entry name" value="PBP2_NikA_DppA_OppA_like"/>
    <property type="match status" value="1"/>
</dbReference>
<protein>
    <submittedName>
        <fullName evidence="5">ABC transporter substrate-binding protein</fullName>
    </submittedName>
</protein>
<comment type="caution">
    <text evidence="5">The sequence shown here is derived from an EMBL/GenBank/DDBJ whole genome shotgun (WGS) entry which is preliminary data.</text>
</comment>
<keyword evidence="3" id="KW-0732">Signal</keyword>
<evidence type="ECO:0000313" key="5">
    <source>
        <dbReference type="EMBL" id="HGE77481.1"/>
    </source>
</evidence>
<gene>
    <name evidence="5" type="ORF">ENX68_00575</name>
</gene>
<dbReference type="GO" id="GO:0015833">
    <property type="term" value="P:peptide transport"/>
    <property type="evidence" value="ECO:0007669"/>
    <property type="project" value="TreeGrafter"/>
</dbReference>
<feature type="domain" description="Solute-binding protein family 5" evidence="4">
    <location>
        <begin position="67"/>
        <end position="397"/>
    </location>
</feature>
<comment type="similarity">
    <text evidence="1">Belongs to the bacterial solute-binding protein 5 family.</text>
</comment>
<dbReference type="InterPro" id="IPR000914">
    <property type="entry name" value="SBP_5_dom"/>
</dbReference>
<organism evidence="5">
    <name type="scientific">candidate division WOR-3 bacterium</name>
    <dbReference type="NCBI Taxonomy" id="2052148"/>
    <lineage>
        <taxon>Bacteria</taxon>
        <taxon>Bacteria division WOR-3</taxon>
    </lineage>
</organism>